<evidence type="ECO:0000256" key="5">
    <source>
        <dbReference type="ARBA" id="ARBA00023163"/>
    </source>
</evidence>
<dbReference type="GO" id="GO:0003700">
    <property type="term" value="F:DNA-binding transcription factor activity"/>
    <property type="evidence" value="ECO:0007669"/>
    <property type="project" value="InterPro"/>
</dbReference>
<dbReference type="InterPro" id="IPR036955">
    <property type="entry name" value="AP2/ERF_dom_sf"/>
</dbReference>
<dbReference type="EMBL" id="JAUJYN010000009">
    <property type="protein sequence ID" value="KAK1264246.1"/>
    <property type="molecule type" value="Genomic_DNA"/>
</dbReference>
<keyword evidence="4" id="KW-0010">Activator</keyword>
<evidence type="ECO:0000256" key="2">
    <source>
        <dbReference type="ARBA" id="ARBA00023015"/>
    </source>
</evidence>
<dbReference type="GO" id="GO:0000976">
    <property type="term" value="F:transcription cis-regulatory region binding"/>
    <property type="evidence" value="ECO:0007669"/>
    <property type="project" value="UniProtKB-ARBA"/>
</dbReference>
<dbReference type="SMART" id="SM00380">
    <property type="entry name" value="AP2"/>
    <property type="match status" value="1"/>
</dbReference>
<comment type="subcellular location">
    <subcellularLocation>
        <location evidence="1">Nucleus</location>
    </subcellularLocation>
</comment>
<keyword evidence="6" id="KW-0539">Nucleus</keyword>
<feature type="compositionally biased region" description="Low complexity" evidence="8">
    <location>
        <begin position="1"/>
        <end position="15"/>
    </location>
</feature>
<feature type="region of interest" description="Disordered" evidence="8">
    <location>
        <begin position="1"/>
        <end position="27"/>
    </location>
</feature>
<protein>
    <submittedName>
        <fullName evidence="10">Ethylene-responsive transcription factor ERF013</fullName>
    </submittedName>
</protein>
<gene>
    <name evidence="10" type="ORF">QJS04_geneDACA018608</name>
</gene>
<dbReference type="Gene3D" id="3.30.730.10">
    <property type="entry name" value="AP2/ERF domain"/>
    <property type="match status" value="1"/>
</dbReference>
<dbReference type="PANTHER" id="PTHR31985:SF231">
    <property type="entry name" value="ETHYLENE-RESPONSIVE TRANSCRIPTION FACTOR ERF014"/>
    <property type="match status" value="1"/>
</dbReference>
<evidence type="ECO:0000256" key="4">
    <source>
        <dbReference type="ARBA" id="ARBA00023159"/>
    </source>
</evidence>
<evidence type="ECO:0000256" key="8">
    <source>
        <dbReference type="SAM" id="MobiDB-lite"/>
    </source>
</evidence>
<evidence type="ECO:0000256" key="3">
    <source>
        <dbReference type="ARBA" id="ARBA00023125"/>
    </source>
</evidence>
<accession>A0AAV9AK75</accession>
<sequence>MAKNTTTTNTSSHATSPPPNPMKKKHQHYKGVRMRSWGSWVSEIRAPNQKTRIWLGSYSTPEAAARAYDAALLCLKGSSANLNFPDHHPHHFDDYTPLMSPKSIQRVAAAAAANASPPPPPPPTMAVASPSTPSPLSDEDDDSLEFMHSMWEILDPCWVDFADMVGVFGAAAAAEDQLENEEVGGDIKLWSF</sequence>
<evidence type="ECO:0000259" key="9">
    <source>
        <dbReference type="PROSITE" id="PS51032"/>
    </source>
</evidence>
<dbReference type="InterPro" id="IPR051032">
    <property type="entry name" value="AP2/ERF_TF_ERF_subfamily"/>
</dbReference>
<comment type="caution">
    <text evidence="10">The sequence shown here is derived from an EMBL/GenBank/DDBJ whole genome shotgun (WGS) entry which is preliminary data.</text>
</comment>
<dbReference type="Pfam" id="PF00847">
    <property type="entry name" value="AP2"/>
    <property type="match status" value="1"/>
</dbReference>
<evidence type="ECO:0000313" key="11">
    <source>
        <dbReference type="Proteomes" id="UP001179952"/>
    </source>
</evidence>
<dbReference type="PROSITE" id="PS51032">
    <property type="entry name" value="AP2_ERF"/>
    <property type="match status" value="1"/>
</dbReference>
<evidence type="ECO:0000256" key="6">
    <source>
        <dbReference type="ARBA" id="ARBA00023242"/>
    </source>
</evidence>
<reference evidence="10" key="1">
    <citation type="journal article" date="2023" name="Nat. Commun.">
        <title>Diploid and tetraploid genomes of Acorus and the evolution of monocots.</title>
        <authorList>
            <person name="Ma L."/>
            <person name="Liu K.W."/>
            <person name="Li Z."/>
            <person name="Hsiao Y.Y."/>
            <person name="Qi Y."/>
            <person name="Fu T."/>
            <person name="Tang G.D."/>
            <person name="Zhang D."/>
            <person name="Sun W.H."/>
            <person name="Liu D.K."/>
            <person name="Li Y."/>
            <person name="Chen G.Z."/>
            <person name="Liu X.D."/>
            <person name="Liao X.Y."/>
            <person name="Jiang Y.T."/>
            <person name="Yu X."/>
            <person name="Hao Y."/>
            <person name="Huang J."/>
            <person name="Zhao X.W."/>
            <person name="Ke S."/>
            <person name="Chen Y.Y."/>
            <person name="Wu W.L."/>
            <person name="Hsu J.L."/>
            <person name="Lin Y.F."/>
            <person name="Huang M.D."/>
            <person name="Li C.Y."/>
            <person name="Huang L."/>
            <person name="Wang Z.W."/>
            <person name="Zhao X."/>
            <person name="Zhong W.Y."/>
            <person name="Peng D.H."/>
            <person name="Ahmad S."/>
            <person name="Lan S."/>
            <person name="Zhang J.S."/>
            <person name="Tsai W.C."/>
            <person name="Van de Peer Y."/>
            <person name="Liu Z.J."/>
        </authorList>
    </citation>
    <scope>NUCLEOTIDE SEQUENCE</scope>
    <source>
        <strain evidence="10">SCP</strain>
    </source>
</reference>
<keyword evidence="2" id="KW-0805">Transcription regulation</keyword>
<feature type="compositionally biased region" description="Low complexity" evidence="8">
    <location>
        <begin position="125"/>
        <end position="136"/>
    </location>
</feature>
<keyword evidence="5" id="KW-0804">Transcription</keyword>
<dbReference type="AlphaFoldDB" id="A0AAV9AK75"/>
<keyword evidence="3" id="KW-0238">DNA-binding</keyword>
<comment type="similarity">
    <text evidence="7">Belongs to the AP2/ERF transcription factor family. ERF subfamily.</text>
</comment>
<dbReference type="Proteomes" id="UP001179952">
    <property type="component" value="Unassembled WGS sequence"/>
</dbReference>
<keyword evidence="11" id="KW-1185">Reference proteome</keyword>
<dbReference type="InterPro" id="IPR001471">
    <property type="entry name" value="AP2/ERF_dom"/>
</dbReference>
<feature type="region of interest" description="Disordered" evidence="8">
    <location>
        <begin position="108"/>
        <end position="141"/>
    </location>
</feature>
<organism evidence="10 11">
    <name type="scientific">Acorus gramineus</name>
    <name type="common">Dwarf sweet flag</name>
    <dbReference type="NCBI Taxonomy" id="55184"/>
    <lineage>
        <taxon>Eukaryota</taxon>
        <taxon>Viridiplantae</taxon>
        <taxon>Streptophyta</taxon>
        <taxon>Embryophyta</taxon>
        <taxon>Tracheophyta</taxon>
        <taxon>Spermatophyta</taxon>
        <taxon>Magnoliopsida</taxon>
        <taxon>Liliopsida</taxon>
        <taxon>Acoraceae</taxon>
        <taxon>Acorus</taxon>
    </lineage>
</organism>
<evidence type="ECO:0000256" key="1">
    <source>
        <dbReference type="ARBA" id="ARBA00004123"/>
    </source>
</evidence>
<dbReference type="SUPFAM" id="SSF54171">
    <property type="entry name" value="DNA-binding domain"/>
    <property type="match status" value="1"/>
</dbReference>
<evidence type="ECO:0000256" key="7">
    <source>
        <dbReference type="ARBA" id="ARBA00024343"/>
    </source>
</evidence>
<evidence type="ECO:0000313" key="10">
    <source>
        <dbReference type="EMBL" id="KAK1264246.1"/>
    </source>
</evidence>
<dbReference type="PRINTS" id="PR00367">
    <property type="entry name" value="ETHRSPELEMNT"/>
</dbReference>
<reference evidence="10" key="2">
    <citation type="submission" date="2023-06" db="EMBL/GenBank/DDBJ databases">
        <authorList>
            <person name="Ma L."/>
            <person name="Liu K.-W."/>
            <person name="Li Z."/>
            <person name="Hsiao Y.-Y."/>
            <person name="Qi Y."/>
            <person name="Fu T."/>
            <person name="Tang G."/>
            <person name="Zhang D."/>
            <person name="Sun W.-H."/>
            <person name="Liu D.-K."/>
            <person name="Li Y."/>
            <person name="Chen G.-Z."/>
            <person name="Liu X.-D."/>
            <person name="Liao X.-Y."/>
            <person name="Jiang Y.-T."/>
            <person name="Yu X."/>
            <person name="Hao Y."/>
            <person name="Huang J."/>
            <person name="Zhao X.-W."/>
            <person name="Ke S."/>
            <person name="Chen Y.-Y."/>
            <person name="Wu W.-L."/>
            <person name="Hsu J.-L."/>
            <person name="Lin Y.-F."/>
            <person name="Huang M.-D."/>
            <person name="Li C.-Y."/>
            <person name="Huang L."/>
            <person name="Wang Z.-W."/>
            <person name="Zhao X."/>
            <person name="Zhong W.-Y."/>
            <person name="Peng D.-H."/>
            <person name="Ahmad S."/>
            <person name="Lan S."/>
            <person name="Zhang J.-S."/>
            <person name="Tsai W.-C."/>
            <person name="Van De Peer Y."/>
            <person name="Liu Z.-J."/>
        </authorList>
    </citation>
    <scope>NUCLEOTIDE SEQUENCE</scope>
    <source>
        <strain evidence="10">SCP</strain>
        <tissue evidence="10">Leaves</tissue>
    </source>
</reference>
<dbReference type="InterPro" id="IPR016177">
    <property type="entry name" value="DNA-bd_dom_sf"/>
</dbReference>
<dbReference type="CDD" id="cd00018">
    <property type="entry name" value="AP2"/>
    <property type="match status" value="1"/>
</dbReference>
<proteinExistence type="inferred from homology"/>
<feature type="domain" description="AP2/ERF" evidence="9">
    <location>
        <begin position="28"/>
        <end position="85"/>
    </location>
</feature>
<dbReference type="PANTHER" id="PTHR31985">
    <property type="entry name" value="ETHYLENE-RESPONSIVE TRANSCRIPTION FACTOR ERF042-RELATED"/>
    <property type="match status" value="1"/>
</dbReference>
<dbReference type="GO" id="GO:0005634">
    <property type="term" value="C:nucleus"/>
    <property type="evidence" value="ECO:0007669"/>
    <property type="project" value="UniProtKB-SubCell"/>
</dbReference>
<dbReference type="FunFam" id="3.30.730.10:FF:000006">
    <property type="entry name" value="ethylene-responsive transcription factor ERF014-like"/>
    <property type="match status" value="1"/>
</dbReference>
<name>A0AAV9AK75_ACOGR</name>